<dbReference type="NCBIfam" id="TIGR02258">
    <property type="entry name" value="2_5_ligase"/>
    <property type="match status" value="1"/>
</dbReference>
<dbReference type="Gene3D" id="3.90.1140.10">
    <property type="entry name" value="Cyclic phosphodiesterase"/>
    <property type="match status" value="1"/>
</dbReference>
<gene>
    <name evidence="2" type="primary">thpR</name>
    <name evidence="2" type="ORF">ACFP57_01715</name>
</gene>
<evidence type="ECO:0000256" key="1">
    <source>
        <dbReference type="ARBA" id="ARBA00022801"/>
    </source>
</evidence>
<evidence type="ECO:0000313" key="2">
    <source>
        <dbReference type="EMBL" id="MFC6395713.1"/>
    </source>
</evidence>
<sequence length="176" mass="19827">MVQWLDDRLESRRPGWDLRWNQPHQWHVTTVFCPEVDDEQLDDFVDGLAEVARGTAPFELAIRGGGAFPELVRARHLIALLDDPADGLPELARGSRRAARRAGIQIESRPYQPHLTLARANRPSDLSAWEPVLQDLDGPRFGVAELALVRSTLDTRQHGRATHTPVARLPLGDHRF</sequence>
<proteinExistence type="predicted"/>
<reference evidence="3" key="1">
    <citation type="journal article" date="2019" name="Int. J. Syst. Evol. Microbiol.">
        <title>The Global Catalogue of Microorganisms (GCM) 10K type strain sequencing project: providing services to taxonomists for standard genome sequencing and annotation.</title>
        <authorList>
            <consortium name="The Broad Institute Genomics Platform"/>
            <consortium name="The Broad Institute Genome Sequencing Center for Infectious Disease"/>
            <person name="Wu L."/>
            <person name="Ma J."/>
        </authorList>
    </citation>
    <scope>NUCLEOTIDE SEQUENCE [LARGE SCALE GENOMIC DNA]</scope>
    <source>
        <strain evidence="3">CGMCC 1.15277</strain>
    </source>
</reference>
<name>A0ABW1WY23_9ACTN</name>
<dbReference type="InterPro" id="IPR009097">
    <property type="entry name" value="Cyclic_Pdiesterase"/>
</dbReference>
<dbReference type="RefSeq" id="WP_343884408.1">
    <property type="nucleotide sequence ID" value="NZ_BAAAKI010000002.1"/>
</dbReference>
<comment type="caution">
    <text evidence="2">The sequence shown here is derived from an EMBL/GenBank/DDBJ whole genome shotgun (WGS) entry which is preliminary data.</text>
</comment>
<dbReference type="SUPFAM" id="SSF55144">
    <property type="entry name" value="LigT-like"/>
    <property type="match status" value="1"/>
</dbReference>
<accession>A0ABW1WY23</accession>
<protein>
    <submittedName>
        <fullName evidence="2">RNA 2',3'-cyclic phosphodiesterase</fullName>
    </submittedName>
</protein>
<organism evidence="2 3">
    <name type="scientific">Luteococcus sanguinis</name>
    <dbReference type="NCBI Taxonomy" id="174038"/>
    <lineage>
        <taxon>Bacteria</taxon>
        <taxon>Bacillati</taxon>
        <taxon>Actinomycetota</taxon>
        <taxon>Actinomycetes</taxon>
        <taxon>Propionibacteriales</taxon>
        <taxon>Propionibacteriaceae</taxon>
        <taxon>Luteococcus</taxon>
    </lineage>
</organism>
<keyword evidence="3" id="KW-1185">Reference proteome</keyword>
<dbReference type="PANTHER" id="PTHR35561:SF1">
    <property type="entry name" value="RNA 2',3'-CYCLIC PHOSPHODIESTERASE"/>
    <property type="match status" value="1"/>
</dbReference>
<dbReference type="Proteomes" id="UP001596266">
    <property type="component" value="Unassembled WGS sequence"/>
</dbReference>
<keyword evidence="1" id="KW-0378">Hydrolase</keyword>
<evidence type="ECO:0000313" key="3">
    <source>
        <dbReference type="Proteomes" id="UP001596266"/>
    </source>
</evidence>
<dbReference type="PANTHER" id="PTHR35561">
    <property type="entry name" value="RNA 2',3'-CYCLIC PHOSPHODIESTERASE"/>
    <property type="match status" value="1"/>
</dbReference>
<dbReference type="InterPro" id="IPR004175">
    <property type="entry name" value="RNA_CPDase"/>
</dbReference>
<dbReference type="Pfam" id="PF13563">
    <property type="entry name" value="2_5_RNA_ligase2"/>
    <property type="match status" value="1"/>
</dbReference>
<dbReference type="EMBL" id="JBHSUA010000007">
    <property type="protein sequence ID" value="MFC6395713.1"/>
    <property type="molecule type" value="Genomic_DNA"/>
</dbReference>